<sequence length="59" mass="6796">MSVDFEKLITDYLQEIKAKNPNPDNDPYKGLSTVICETSAKVCVDLLRRYEELKSKEES</sequence>
<name>A5MYS4_CLOK5</name>
<dbReference type="HOGENOM" id="CLU_2952173_0_0_9"/>
<dbReference type="KEGG" id="ckl:CKL_2008"/>
<reference evidence="1 2" key="1">
    <citation type="journal article" date="2008" name="Proc. Natl. Acad. Sci. U.S.A.">
        <title>The genome of Clostridium kluyveri, a strict anaerobe with unique metabolic features.</title>
        <authorList>
            <person name="Seedorf H."/>
            <person name="Fricke W.F."/>
            <person name="Veith B."/>
            <person name="Brueggemann H."/>
            <person name="Liesegang H."/>
            <person name="Strittmatter A."/>
            <person name="Miethke M."/>
            <person name="Buckel W."/>
            <person name="Hinderberger J."/>
            <person name="Li F."/>
            <person name="Hagemeier C."/>
            <person name="Thauer R.K."/>
            <person name="Gottschalk G."/>
        </authorList>
    </citation>
    <scope>NUCLEOTIDE SEQUENCE [LARGE SCALE GENOMIC DNA]</scope>
    <source>
        <strain evidence="2">ATCC 8527 / DSM 555 / NCIMB 10680</strain>
    </source>
</reference>
<organism evidence="1 2">
    <name type="scientific">Clostridium kluyveri (strain ATCC 8527 / DSM 555 / NBRC 12016 / NCIMB 10680 / K1)</name>
    <dbReference type="NCBI Taxonomy" id="431943"/>
    <lineage>
        <taxon>Bacteria</taxon>
        <taxon>Bacillati</taxon>
        <taxon>Bacillota</taxon>
        <taxon>Clostridia</taxon>
        <taxon>Eubacteriales</taxon>
        <taxon>Clostridiaceae</taxon>
        <taxon>Clostridium</taxon>
    </lineage>
</organism>
<gene>
    <name evidence="1" type="ordered locus">CKL_2008</name>
</gene>
<dbReference type="RefSeq" id="WP_012102346.1">
    <property type="nucleotide sequence ID" value="NC_009706.1"/>
</dbReference>
<accession>A5MYS4</accession>
<keyword evidence="2" id="KW-1185">Reference proteome</keyword>
<protein>
    <submittedName>
        <fullName evidence="1">Uncharacterized protein</fullName>
    </submittedName>
</protein>
<evidence type="ECO:0000313" key="2">
    <source>
        <dbReference type="Proteomes" id="UP000002411"/>
    </source>
</evidence>
<evidence type="ECO:0000313" key="1">
    <source>
        <dbReference type="EMBL" id="EDK34020.1"/>
    </source>
</evidence>
<dbReference type="EMBL" id="CP000673">
    <property type="protein sequence ID" value="EDK34020.1"/>
    <property type="molecule type" value="Genomic_DNA"/>
</dbReference>
<proteinExistence type="predicted"/>
<dbReference type="Proteomes" id="UP000002411">
    <property type="component" value="Chromosome"/>
</dbReference>
<dbReference type="AlphaFoldDB" id="A5MYS4"/>
<dbReference type="STRING" id="431943.CKL_2008"/>